<name>X1H3B1_9ZZZZ</name>
<dbReference type="AlphaFoldDB" id="X1H3B1"/>
<feature type="non-terminal residue" evidence="1">
    <location>
        <position position="264"/>
    </location>
</feature>
<gene>
    <name evidence="1" type="ORF">S03H2_48472</name>
</gene>
<dbReference type="EMBL" id="BARU01030563">
    <property type="protein sequence ID" value="GAH64651.1"/>
    <property type="molecule type" value="Genomic_DNA"/>
</dbReference>
<reference evidence="1" key="1">
    <citation type="journal article" date="2014" name="Front. Microbiol.">
        <title>High frequency of phylogenetically diverse reductive dehalogenase-homologous genes in deep subseafloor sedimentary metagenomes.</title>
        <authorList>
            <person name="Kawai M."/>
            <person name="Futagami T."/>
            <person name="Toyoda A."/>
            <person name="Takaki Y."/>
            <person name="Nishi S."/>
            <person name="Hori S."/>
            <person name="Arai W."/>
            <person name="Tsubouchi T."/>
            <person name="Morono Y."/>
            <person name="Uchiyama I."/>
            <person name="Ito T."/>
            <person name="Fujiyama A."/>
            <person name="Inagaki F."/>
            <person name="Takami H."/>
        </authorList>
    </citation>
    <scope>NUCLEOTIDE SEQUENCE</scope>
    <source>
        <strain evidence="1">Expedition CK06-06</strain>
    </source>
</reference>
<accession>X1H3B1</accession>
<evidence type="ECO:0000313" key="1">
    <source>
        <dbReference type="EMBL" id="GAH64651.1"/>
    </source>
</evidence>
<organism evidence="1">
    <name type="scientific">marine sediment metagenome</name>
    <dbReference type="NCBI Taxonomy" id="412755"/>
    <lineage>
        <taxon>unclassified sequences</taxon>
        <taxon>metagenomes</taxon>
        <taxon>ecological metagenomes</taxon>
    </lineage>
</organism>
<comment type="caution">
    <text evidence="1">The sequence shown here is derived from an EMBL/GenBank/DDBJ whole genome shotgun (WGS) entry which is preliminary data.</text>
</comment>
<dbReference type="Gene3D" id="3.30.420.240">
    <property type="match status" value="1"/>
</dbReference>
<evidence type="ECO:0008006" key="2">
    <source>
        <dbReference type="Google" id="ProtNLM"/>
    </source>
</evidence>
<feature type="non-terminal residue" evidence="1">
    <location>
        <position position="1"/>
    </location>
</feature>
<proteinExistence type="predicted"/>
<protein>
    <recommendedName>
        <fullName evidence="2">Terminase large subunit gp17-like C-terminal domain-containing protein</fullName>
    </recommendedName>
</protein>
<sequence length="264" mass="29904">ERFIESNKPDHIFIPALPTDNQANLPEDYIARMKRILTPKQQKALLEGNWEAVGDPDNVYAYEDVQKAMRKNLKGTLPVEIGCDVARSGNDQSIVVLREGLKVRVHSKAQGHDTMRTTGEIWKCCHSTVIPKWKDLLDKITIKVDADGVGGGVVDRLKEQQTEKEELYTAMIIKMVSKEKREELMRTGYKLQIEIIEIHGSGKPKDPVHFKNLRAEIHWGLQELLGDLDLPDDREVSSQLMALKHKTNSAGQIVIIPKEEIKAK</sequence>